<dbReference type="GO" id="GO:0009910">
    <property type="term" value="P:negative regulation of flower development"/>
    <property type="evidence" value="ECO:0007669"/>
    <property type="project" value="InterPro"/>
</dbReference>
<dbReference type="Proteomes" id="UP000836841">
    <property type="component" value="Chromosome 6"/>
</dbReference>
<feature type="compositionally biased region" description="Low complexity" evidence="1">
    <location>
        <begin position="550"/>
        <end position="560"/>
    </location>
</feature>
<feature type="compositionally biased region" description="Basic residues" evidence="1">
    <location>
        <begin position="423"/>
        <end position="437"/>
    </location>
</feature>
<dbReference type="PANTHER" id="PTHR35504:SF1">
    <property type="entry name" value="PROTEIN EMBRYONIC FLOWER 1"/>
    <property type="match status" value="1"/>
</dbReference>
<feature type="compositionally biased region" description="Basic and acidic residues" evidence="1">
    <location>
        <begin position="313"/>
        <end position="326"/>
    </location>
</feature>
<dbReference type="GO" id="GO:0048367">
    <property type="term" value="P:shoot system development"/>
    <property type="evidence" value="ECO:0007669"/>
    <property type="project" value="InterPro"/>
</dbReference>
<evidence type="ECO:0000256" key="1">
    <source>
        <dbReference type="SAM" id="MobiDB-lite"/>
    </source>
</evidence>
<feature type="compositionally biased region" description="Polar residues" evidence="1">
    <location>
        <begin position="462"/>
        <end position="472"/>
    </location>
</feature>
<dbReference type="AlphaFoldDB" id="A0AAU9SXE4"/>
<protein>
    <submittedName>
        <fullName evidence="2">Uncharacterized protein</fullName>
    </submittedName>
</protein>
<feature type="compositionally biased region" description="Polar residues" evidence="1">
    <location>
        <begin position="224"/>
        <end position="236"/>
    </location>
</feature>
<feature type="region of interest" description="Disordered" evidence="1">
    <location>
        <begin position="182"/>
        <end position="238"/>
    </location>
</feature>
<evidence type="ECO:0000313" key="2">
    <source>
        <dbReference type="EMBL" id="CAH2073035.1"/>
    </source>
</evidence>
<feature type="compositionally biased region" description="Basic and acidic residues" evidence="1">
    <location>
        <begin position="474"/>
        <end position="490"/>
    </location>
</feature>
<dbReference type="PANTHER" id="PTHR35504">
    <property type="entry name" value="PROTEIN EMBRYONIC FLOWER 1"/>
    <property type="match status" value="1"/>
</dbReference>
<feature type="compositionally biased region" description="Basic residues" evidence="1">
    <location>
        <begin position="210"/>
        <end position="220"/>
    </location>
</feature>
<proteinExistence type="predicted"/>
<dbReference type="InterPro" id="IPR034583">
    <property type="entry name" value="EMF1"/>
</dbReference>
<keyword evidence="3" id="KW-1185">Reference proteome</keyword>
<feature type="compositionally biased region" description="Polar residues" evidence="1">
    <location>
        <begin position="409"/>
        <end position="422"/>
    </location>
</feature>
<feature type="region of interest" description="Disordered" evidence="1">
    <location>
        <begin position="253"/>
        <end position="719"/>
    </location>
</feature>
<feature type="compositionally biased region" description="Low complexity" evidence="1">
    <location>
        <begin position="1083"/>
        <end position="1095"/>
    </location>
</feature>
<feature type="compositionally biased region" description="Polar residues" evidence="1">
    <location>
        <begin position="526"/>
        <end position="542"/>
    </location>
</feature>
<feature type="compositionally biased region" description="Polar residues" evidence="1">
    <location>
        <begin position="659"/>
        <end position="702"/>
    </location>
</feature>
<sequence>MGSPIKINSISIDLKTAVNETDVAKCDHFSMRGFAAETRKSDRRKSWPFSEESVRLSDEQNDSNPSQPSRKHKWWGCESCIRDIDLSGTKDSPHSNPVTLGGKPLVIISASDLVTVTGHEIERMTDNSVNAVFKENEDVNIERSQEHDQTAQTVAATTLVENVHPPSMDDQTAQTVAATTLVENVHPPSMDASTSRRSKSRKLESQKPVANKRRKVRAKKPSSVDISSSKGKQTVDQAAATALGSSEIAGVAEKPRLPNASKKRRGSCVAVESVKASSAKNMSGSQTRKVPRLRRLSDIEDTTRPSGGSNNNPRKEEPSSKTESVRGKKRKLPLPENNDVSWTLGTNGVAPDSDQGDGESTDSGFDRDPIKGKQKNPRFQIVDEFVPSQEEIRENEADPGTSALPTPVASLSSGKDSVSCSRSAKKTTPRLSKKKMKPVIGNGKKTLTTGADEGNQVKPGTGPSTNAISQPTRDLLKEKVGSLFDDDRLASEGYVRKSSTPQANDKPVLSLQVQDSDHVRAKDAEANNSLPVSAPSSKSNTGADVVDLGSNSNNANTSSAFRNVTPRHTPSSTEVAPDLSCVLQKDADRKGKRIMVEENDEASGSQSHDAKENNDDIPMEIVEVLRCLPDKQEGVSNKQPPQEPAPKPKKALMIDLNVTYDSEASSEDNSINISVNTSKPPSEDNNNNISVNTSKPTRPSDTSARKEEHLPVGKQQRPPLDFFPISQSNYVPSPLGSFPPTKEIPASPSIGYSDHNRQWLGNVPTMASQNLSPSPYRMLRGCNTCHTLPHQYREAAPHQIWPSSMMPPPPPQSLHRPSSMMPPPPPPPHGLHRPSSMMPPPPPQGLHRPASFNMDQPPNLGMLSQASSGNGNPWNGLNFVASNGKQKCGPNSEFSFACKHGGGVGSSSRPMDAYSKESTMPALHLLSMMDPRVRSNAPADHHGNTKFTKRHFPPVNRFKFPTGGSSKTTSYQTKQTPFHLYSTTTFAPEPARTTFPPVQLPASTTKIRVEYERTRSKFNQEKAAKRQGKVAPVRASREKQVLPSSSNDQGKFQLLGASSAVKLPLKSRMTENEKNRKRKAESSSDVSARASTSSSGPMLCSFNRNPADFTVAIPGNIYLFTGGPPEVASLGAYKRKTTLCMEVALNPAGPVA</sequence>
<feature type="region of interest" description="Disordered" evidence="1">
    <location>
        <begin position="37"/>
        <end position="72"/>
    </location>
</feature>
<feature type="region of interest" description="Disordered" evidence="1">
    <location>
        <begin position="1013"/>
        <end position="1099"/>
    </location>
</feature>
<reference evidence="2 3" key="1">
    <citation type="submission" date="2022-03" db="EMBL/GenBank/DDBJ databases">
        <authorList>
            <person name="Nunn A."/>
            <person name="Chopra R."/>
            <person name="Nunn A."/>
            <person name="Contreras Garrido A."/>
        </authorList>
    </citation>
    <scope>NUCLEOTIDE SEQUENCE [LARGE SCALE GENOMIC DNA]</scope>
</reference>
<dbReference type="EMBL" id="OU466862">
    <property type="protein sequence ID" value="CAH2073035.1"/>
    <property type="molecule type" value="Genomic_DNA"/>
</dbReference>
<gene>
    <name evidence="2" type="ORF">TAV2_LOCUS20681</name>
</gene>
<feature type="compositionally biased region" description="Pro residues" evidence="1">
    <location>
        <begin position="820"/>
        <end position="829"/>
    </location>
</feature>
<feature type="region of interest" description="Disordered" evidence="1">
    <location>
        <begin position="941"/>
        <end position="972"/>
    </location>
</feature>
<evidence type="ECO:0000313" key="3">
    <source>
        <dbReference type="Proteomes" id="UP000836841"/>
    </source>
</evidence>
<accession>A0AAU9SXE4</accession>
<feature type="region of interest" description="Disordered" evidence="1">
    <location>
        <begin position="804"/>
        <end position="869"/>
    </location>
</feature>
<organism evidence="2 3">
    <name type="scientific">Thlaspi arvense</name>
    <name type="common">Field penny-cress</name>
    <dbReference type="NCBI Taxonomy" id="13288"/>
    <lineage>
        <taxon>Eukaryota</taxon>
        <taxon>Viridiplantae</taxon>
        <taxon>Streptophyta</taxon>
        <taxon>Embryophyta</taxon>
        <taxon>Tracheophyta</taxon>
        <taxon>Spermatophyta</taxon>
        <taxon>Magnoliopsida</taxon>
        <taxon>eudicotyledons</taxon>
        <taxon>Gunneridae</taxon>
        <taxon>Pentapetalae</taxon>
        <taxon>rosids</taxon>
        <taxon>malvids</taxon>
        <taxon>Brassicales</taxon>
        <taxon>Brassicaceae</taxon>
        <taxon>Thlaspideae</taxon>
        <taxon>Thlaspi</taxon>
    </lineage>
</organism>
<feature type="compositionally biased region" description="Basic and acidic residues" evidence="1">
    <location>
        <begin position="515"/>
        <end position="525"/>
    </location>
</feature>
<dbReference type="GO" id="GO:0045892">
    <property type="term" value="P:negative regulation of DNA-templated transcription"/>
    <property type="evidence" value="ECO:0007669"/>
    <property type="project" value="InterPro"/>
</dbReference>
<feature type="compositionally biased region" description="Polar residues" evidence="1">
    <location>
        <begin position="275"/>
        <end position="288"/>
    </location>
</feature>
<feature type="compositionally biased region" description="Low complexity" evidence="1">
    <location>
        <begin position="962"/>
        <end position="972"/>
    </location>
</feature>
<name>A0AAU9SXE4_THLAR</name>
<feature type="compositionally biased region" description="Basic and acidic residues" evidence="1">
    <location>
        <begin position="1013"/>
        <end position="1024"/>
    </location>
</feature>